<organism evidence="6 7">
    <name type="scientific">Lentisphaera araneosa HTCC2155</name>
    <dbReference type="NCBI Taxonomy" id="313628"/>
    <lineage>
        <taxon>Bacteria</taxon>
        <taxon>Pseudomonadati</taxon>
        <taxon>Lentisphaerota</taxon>
        <taxon>Lentisphaeria</taxon>
        <taxon>Lentisphaerales</taxon>
        <taxon>Lentisphaeraceae</taxon>
        <taxon>Lentisphaera</taxon>
    </lineage>
</organism>
<dbReference type="InterPro" id="IPR000330">
    <property type="entry name" value="SNF2_N"/>
</dbReference>
<protein>
    <submittedName>
        <fullName evidence="6">DEAD/DEAH box helicase-like protein</fullName>
    </submittedName>
</protein>
<dbReference type="GO" id="GO:0008270">
    <property type="term" value="F:zinc ion binding"/>
    <property type="evidence" value="ECO:0007669"/>
    <property type="project" value="UniProtKB-KW"/>
</dbReference>
<dbReference type="InterPro" id="IPR007527">
    <property type="entry name" value="Znf_SWIM"/>
</dbReference>
<dbReference type="PROSITE" id="PS50966">
    <property type="entry name" value="ZF_SWIM"/>
    <property type="match status" value="1"/>
</dbReference>
<dbReference type="AlphaFoldDB" id="A6DTV0"/>
<accession>A6DTV0</accession>
<evidence type="ECO:0000259" key="5">
    <source>
        <dbReference type="PROSITE" id="PS51194"/>
    </source>
</evidence>
<sequence length="1041" mass="119606">MKNLFEKFADFFDADISARQDYLIRFDEASADHGIAEVDTGSESIFCELKINQRRLYASCECEQSTSERFCDHLARVLEVAQEREVLLQALKKNVAAKLLPLGEIPLQQPVEEATQKFHHQQVKAKAYVPKPQKYFDKITAIENPSCEVRLLFCLYDNRLEFFWKSNGRGGYFDPRSGECTPEDAKLLKRFSDLPLLNEGQVFFVELEGVRAEDLHGLYKSKQLYWRGKERKLKKIHASEGDWHLELQGIELPDQSLQLSLALRSSQNRLRAYEEFMPGILYVPGEILFYDLRGPQDLIKDYPLGHFTISADEVAAWVKKYLANTELDTQHLPEALRYESKETQSQSLFQGKLYFTTAEFKVKNREMLHVELNWLYGEGEIADSSKDESVVDIKNKQIYQRDFREEKFARELLYTLGFEFTTSGPEPGWKLLPAKLPEVVPALKQRKWETLAEGKSLRVPRDFAINVSSNQDWLEVQGKLEFDGASVSLPDILKQWMNGDRFVVLDDGSLGLLPEDWLKNFTALTELGDLGTEGMRFHRQQALLVEQSLKAIEEGECTFDYQTLSERVEKFKSLGTHQAHPDFKAQLRDYQKQALAWFIEMRKLKLGACLADDMGLGKTVQVLSFLHMLLKQGELDKAVLIVAPRSLLFNWEQEIQRFSPSLQVFQYLGAGRKKVLDKLTQGQVLLTTYGTLMRDAVKLKERVFSICVADEAQAMKNPLSMTSKSMRLINAEFKIALTGTPVENNLGDLWSLFEFLNPNLLGTYKHFAKTYLDAKCSEKNLESLRQTIRPLMLRRKKSEVAKELPPKTEQLLYCELGEEQEKIYREMHAYYSQEKQKDDKETPGGKGNMLAALTRLRQVVCHPYLVNEDYRHIESAKINLLISQLEQVFASGAKALIFSQFTQFLDLIEEAIQMNKWNYTRLDGSTKDRQVPVQEFNENEKCRFFLISLKAGGTGLNLTQAQYVYIMDPWWNPAAESQAIDRAYRIGQEKAVSAYRIVAKDTIEDKLLQLQAEKSQLVQDVVEAGAFTGKLKQDDLKAILK</sequence>
<dbReference type="InterPro" id="IPR049730">
    <property type="entry name" value="SNF2/RAD54-like_C"/>
</dbReference>
<comment type="caution">
    <text evidence="6">The sequence shown here is derived from an EMBL/GenBank/DDBJ whole genome shotgun (WGS) entry which is preliminary data.</text>
</comment>
<dbReference type="PROSITE" id="PS51194">
    <property type="entry name" value="HELICASE_CTER"/>
    <property type="match status" value="1"/>
</dbReference>
<dbReference type="CDD" id="cd18793">
    <property type="entry name" value="SF2_C_SNF"/>
    <property type="match status" value="1"/>
</dbReference>
<proteinExistence type="predicted"/>
<dbReference type="RefSeq" id="WP_007281242.1">
    <property type="nucleotide sequence ID" value="NZ_ABCK01000042.1"/>
</dbReference>
<keyword evidence="1" id="KW-0378">Hydrolase</keyword>
<dbReference type="GO" id="GO:0004386">
    <property type="term" value="F:helicase activity"/>
    <property type="evidence" value="ECO:0007669"/>
    <property type="project" value="UniProtKB-KW"/>
</dbReference>
<evidence type="ECO:0000259" key="4">
    <source>
        <dbReference type="PROSITE" id="PS51192"/>
    </source>
</evidence>
<dbReference type="InterPro" id="IPR013663">
    <property type="entry name" value="Helicase_SWF/SNF/SWI_bac"/>
</dbReference>
<keyword evidence="7" id="KW-1185">Reference proteome</keyword>
<feature type="domain" description="Helicase C-terminal" evidence="5">
    <location>
        <begin position="884"/>
        <end position="1037"/>
    </location>
</feature>
<dbReference type="Pfam" id="PF00176">
    <property type="entry name" value="SNF2-rel_dom"/>
    <property type="match status" value="1"/>
</dbReference>
<dbReference type="Pfam" id="PF00271">
    <property type="entry name" value="Helicase_C"/>
    <property type="match status" value="1"/>
</dbReference>
<dbReference type="PANTHER" id="PTHR10799">
    <property type="entry name" value="SNF2/RAD54 HELICASE FAMILY"/>
    <property type="match status" value="1"/>
</dbReference>
<evidence type="ECO:0000313" key="6">
    <source>
        <dbReference type="EMBL" id="EDM24919.1"/>
    </source>
</evidence>
<feature type="domain" description="SWIM-type" evidence="3">
    <location>
        <begin position="45"/>
        <end position="82"/>
    </location>
</feature>
<evidence type="ECO:0000313" key="7">
    <source>
        <dbReference type="Proteomes" id="UP000004947"/>
    </source>
</evidence>
<name>A6DTV0_9BACT</name>
<dbReference type="Pfam" id="PF08455">
    <property type="entry name" value="SNF2_assoc"/>
    <property type="match status" value="1"/>
</dbReference>
<dbReference type="GO" id="GO:0005524">
    <property type="term" value="F:ATP binding"/>
    <property type="evidence" value="ECO:0007669"/>
    <property type="project" value="InterPro"/>
</dbReference>
<dbReference type="InterPro" id="IPR001650">
    <property type="entry name" value="Helicase_C-like"/>
</dbReference>
<evidence type="ECO:0000259" key="3">
    <source>
        <dbReference type="PROSITE" id="PS50966"/>
    </source>
</evidence>
<keyword evidence="6" id="KW-0547">Nucleotide-binding</keyword>
<dbReference type="PROSITE" id="PS51192">
    <property type="entry name" value="HELICASE_ATP_BIND_1"/>
    <property type="match status" value="1"/>
</dbReference>
<dbReference type="InterPro" id="IPR027417">
    <property type="entry name" value="P-loop_NTPase"/>
</dbReference>
<evidence type="ECO:0000256" key="2">
    <source>
        <dbReference type="PROSITE-ProRule" id="PRU00325"/>
    </source>
</evidence>
<dbReference type="SUPFAM" id="SSF52540">
    <property type="entry name" value="P-loop containing nucleoside triphosphate hydrolases"/>
    <property type="match status" value="2"/>
</dbReference>
<dbReference type="EMBL" id="ABCK01000042">
    <property type="protein sequence ID" value="EDM24919.1"/>
    <property type="molecule type" value="Genomic_DNA"/>
</dbReference>
<dbReference type="InterPro" id="IPR038718">
    <property type="entry name" value="SNF2-like_sf"/>
</dbReference>
<keyword evidence="2" id="KW-0862">Zinc</keyword>
<reference evidence="6 7" key="1">
    <citation type="journal article" date="2010" name="J. Bacteriol.">
        <title>Genome sequence of Lentisphaera araneosa HTCC2155T, the type species of the order Lentisphaerales in the phylum Lentisphaerae.</title>
        <authorList>
            <person name="Thrash J.C."/>
            <person name="Cho J.C."/>
            <person name="Vergin K.L."/>
            <person name="Morris R.M."/>
            <person name="Giovannoni S.J."/>
        </authorList>
    </citation>
    <scope>NUCLEOTIDE SEQUENCE [LARGE SCALE GENOMIC DNA]</scope>
    <source>
        <strain evidence="6 7">HTCC2155</strain>
    </source>
</reference>
<dbReference type="GO" id="GO:0016787">
    <property type="term" value="F:hydrolase activity"/>
    <property type="evidence" value="ECO:0007669"/>
    <property type="project" value="UniProtKB-KW"/>
</dbReference>
<dbReference type="InterPro" id="IPR014001">
    <property type="entry name" value="Helicase_ATP-bd"/>
</dbReference>
<dbReference type="SMART" id="SM00487">
    <property type="entry name" value="DEXDc"/>
    <property type="match status" value="1"/>
</dbReference>
<gene>
    <name evidence="6" type="ORF">LNTAR_04021</name>
</gene>
<dbReference type="OrthoDB" id="9814088at2"/>
<dbReference type="SMART" id="SM00490">
    <property type="entry name" value="HELICc"/>
    <property type="match status" value="1"/>
</dbReference>
<dbReference type="eggNOG" id="COG0553">
    <property type="taxonomic scope" value="Bacteria"/>
</dbReference>
<dbReference type="Gene3D" id="3.40.50.10810">
    <property type="entry name" value="Tandem AAA-ATPase domain"/>
    <property type="match status" value="1"/>
</dbReference>
<dbReference type="STRING" id="313628.LNTAR_04021"/>
<dbReference type="Gene3D" id="3.40.50.300">
    <property type="entry name" value="P-loop containing nucleotide triphosphate hydrolases"/>
    <property type="match status" value="1"/>
</dbReference>
<keyword evidence="2" id="KW-0479">Metal-binding</keyword>
<evidence type="ECO:0000256" key="1">
    <source>
        <dbReference type="ARBA" id="ARBA00022801"/>
    </source>
</evidence>
<feature type="domain" description="Helicase ATP-binding" evidence="4">
    <location>
        <begin position="599"/>
        <end position="759"/>
    </location>
</feature>
<keyword evidence="6" id="KW-0067">ATP-binding</keyword>
<keyword evidence="6" id="KW-0347">Helicase</keyword>
<keyword evidence="2" id="KW-0863">Zinc-finger</keyword>
<dbReference type="Proteomes" id="UP000004947">
    <property type="component" value="Unassembled WGS sequence"/>
</dbReference>